<dbReference type="InterPro" id="IPR027417">
    <property type="entry name" value="P-loop_NTPase"/>
</dbReference>
<dbReference type="CDD" id="cd18797">
    <property type="entry name" value="SF2_C_Hrq"/>
    <property type="match status" value="1"/>
</dbReference>
<organism evidence="6 7">
    <name type="scientific">Phytophthora cactorum</name>
    <dbReference type="NCBI Taxonomy" id="29920"/>
    <lineage>
        <taxon>Eukaryota</taxon>
        <taxon>Sar</taxon>
        <taxon>Stramenopiles</taxon>
        <taxon>Oomycota</taxon>
        <taxon>Peronosporomycetes</taxon>
        <taxon>Peronosporales</taxon>
        <taxon>Peronosporaceae</taxon>
        <taxon>Phytophthora</taxon>
    </lineage>
</organism>
<feature type="region of interest" description="Disordered" evidence="3">
    <location>
        <begin position="466"/>
        <end position="512"/>
    </location>
</feature>
<dbReference type="GO" id="GO:0005524">
    <property type="term" value="F:ATP binding"/>
    <property type="evidence" value="ECO:0007669"/>
    <property type="project" value="UniProtKB-KW"/>
</dbReference>
<evidence type="ECO:0000313" key="7">
    <source>
        <dbReference type="Proteomes" id="UP000251314"/>
    </source>
</evidence>
<evidence type="ECO:0000259" key="5">
    <source>
        <dbReference type="PROSITE" id="PS51194"/>
    </source>
</evidence>
<evidence type="ECO:0000259" key="4">
    <source>
        <dbReference type="PROSITE" id="PS51192"/>
    </source>
</evidence>
<comment type="caution">
    <text evidence="6">The sequence shown here is derived from an EMBL/GenBank/DDBJ whole genome shotgun (WGS) entry which is preliminary data.</text>
</comment>
<proteinExistence type="predicted"/>
<dbReference type="AlphaFoldDB" id="A0A329RR35"/>
<evidence type="ECO:0000256" key="3">
    <source>
        <dbReference type="SAM" id="MobiDB-lite"/>
    </source>
</evidence>
<dbReference type="PROSITE" id="PS51194">
    <property type="entry name" value="HELICASE_CTER"/>
    <property type="match status" value="1"/>
</dbReference>
<dbReference type="PANTHER" id="PTHR47957">
    <property type="entry name" value="ATP-DEPENDENT HELICASE HRQ1"/>
    <property type="match status" value="1"/>
</dbReference>
<feature type="region of interest" description="Disordered" evidence="3">
    <location>
        <begin position="1049"/>
        <end position="1070"/>
    </location>
</feature>
<dbReference type="SMART" id="SM00487">
    <property type="entry name" value="DEXDc"/>
    <property type="match status" value="1"/>
</dbReference>
<dbReference type="Pfam" id="PF09369">
    <property type="entry name" value="MZB"/>
    <property type="match status" value="1"/>
</dbReference>
<dbReference type="Proteomes" id="UP000251314">
    <property type="component" value="Unassembled WGS sequence"/>
</dbReference>
<feature type="compositionally biased region" description="Polar residues" evidence="3">
    <location>
        <begin position="466"/>
        <end position="482"/>
    </location>
</feature>
<dbReference type="Pfam" id="PF00271">
    <property type="entry name" value="Helicase_C"/>
    <property type="match status" value="1"/>
</dbReference>
<dbReference type="PANTHER" id="PTHR47957:SF3">
    <property type="entry name" value="ATP-DEPENDENT HELICASE HRQ1"/>
    <property type="match status" value="1"/>
</dbReference>
<keyword evidence="7" id="KW-1185">Reference proteome</keyword>
<feature type="domain" description="Helicase ATP-binding" evidence="4">
    <location>
        <begin position="228"/>
        <end position="409"/>
    </location>
</feature>
<dbReference type="InterPro" id="IPR018973">
    <property type="entry name" value="MZB"/>
</dbReference>
<dbReference type="SUPFAM" id="SSF52540">
    <property type="entry name" value="P-loop containing nucleoside triphosphate hydrolases"/>
    <property type="match status" value="1"/>
</dbReference>
<evidence type="ECO:0000313" key="6">
    <source>
        <dbReference type="EMBL" id="RAW26659.1"/>
    </source>
</evidence>
<dbReference type="GO" id="GO:0006289">
    <property type="term" value="P:nucleotide-excision repair"/>
    <property type="evidence" value="ECO:0007669"/>
    <property type="project" value="TreeGrafter"/>
</dbReference>
<dbReference type="InterPro" id="IPR011545">
    <property type="entry name" value="DEAD/DEAH_box_helicase_dom"/>
</dbReference>
<feature type="compositionally biased region" description="Polar residues" evidence="3">
    <location>
        <begin position="148"/>
        <end position="159"/>
    </location>
</feature>
<dbReference type="VEuPathDB" id="FungiDB:PC110_g16939"/>
<protein>
    <recommendedName>
        <fullName evidence="8">P-loop containing nucleoside triphosphate hydrolase</fullName>
    </recommendedName>
</protein>
<evidence type="ECO:0000256" key="2">
    <source>
        <dbReference type="ARBA" id="ARBA00022840"/>
    </source>
</evidence>
<dbReference type="SMART" id="SM00490">
    <property type="entry name" value="HELICc"/>
    <property type="match status" value="1"/>
</dbReference>
<feature type="compositionally biased region" description="Basic and acidic residues" evidence="3">
    <location>
        <begin position="1061"/>
        <end position="1070"/>
    </location>
</feature>
<dbReference type="OrthoDB" id="18781at2759"/>
<sequence length="1243" mass="139820">MDEYLRRHFALVDASFCFVAKYRAAPTVRSVLRVANSFGSSQLTRQNLVELAAIAPDLLILELPKTTFQSRSDDVFSPTPVSEEDLEVVTFPLAPQTSQRASTKRKSLFDAALKKNNDVVEGREQTKEHQVSTGNKDSEPASTDPKKTTTSFTPNEQAPFQTDWGSSVLTMLQQMDLYKNQIVHVERCSARQAQYRDLEPLQLCKQVCKALNKCYSIKQLYSHQFEAIEAIRRGENAVLSTATASGKSLAYNVPMLDMLLEDPNATFMYLFPTKALAQDQLKSLRRFLEAADLPLHLGATFDGDTPMKSRSMVIRETRIFLTNPDMLHLTILPQHQQWKKVLSSLRVLVVDEAHMYRGVFGSHVSCVFRRLFRLCALYGSNPQVVCCSATIRNPEAHFRQLLPALPRQSMRVDADAEANTEEDMVPPNLDFFRQRPLRVITEDGAPSVEKLFCVWNPEVAKTRSSLQVSSQPADVSKSSSAVLTPRKRKRIEDTASRQNPGEEEQKHEVNSSTSAIYQGSRILARLVEAEVATLLFCRGRKLTELMLMNVHSILKADPKTQNLLRRVSSYRGGYTLEARRRIEQRLFSGDLLGVVATNALELGIDIGELDCTIHLGLPSSIASLWQQAGRAGRRQQQSKQTQSVAVIVCFDAPLDQYFAQKQHAMELFQLEPEAVSLNPMNQRVLGQHLLCAARESALYSSQSGTAYIDSLVFGGLNDNTRITEDDEPAASEVNKVLLPLVKEKKLMKYSEAGGHLSYRVHSCMPKKFRAVSLRSICDENYTVVATSNTAVNDVAGGEVLDEIPGDKAFFQVYPTAVYLHQAQEYLITRLDNIQRTAFAKKCLQPLTYFTTCRDFTDLEVVRIHSTTQLGCSSEKSESVLVCVGTVSILTRVIGSTMLEKRTMRWLGTNEFSLPHMQSFGEAVWLEFPGELRNHVEEKGGRSWTAALHGVGHLFVALIRLFILCDSEDVGTEHVNEFEQRVKPNRVTIFERREGGSGLVPEIVRVLPKLIEKAWTIASECSCPDGCPACIQSSGCSEYNHVLDKQGSLQRSAARSQAPLKRLHDATPDERMEERGTVVNVHHEAVPLKKGISDDPTKILLVQFEEVASEDSSTSTGDREKEQTLPSWPIYWNAVTNLWRSRTRIPFPVDDTSVDTWKTAVRNGPQLVLEMLKAFKFLYKVMQLIAPEVITLWTAAWREWCWIESMRAWNQQQREQLQNPRRARKLLDLYGGGAAKLQLQHSKS</sequence>
<evidence type="ECO:0008006" key="8">
    <source>
        <dbReference type="Google" id="ProtNLM"/>
    </source>
</evidence>
<dbReference type="GO" id="GO:0043138">
    <property type="term" value="F:3'-5' DNA helicase activity"/>
    <property type="evidence" value="ECO:0007669"/>
    <property type="project" value="TreeGrafter"/>
</dbReference>
<dbReference type="Gene3D" id="3.40.50.300">
    <property type="entry name" value="P-loop containing nucleotide triphosphate hydrolases"/>
    <property type="match status" value="2"/>
</dbReference>
<feature type="region of interest" description="Disordered" evidence="3">
    <location>
        <begin position="118"/>
        <end position="159"/>
    </location>
</feature>
<name>A0A329RR35_9STRA</name>
<dbReference type="GO" id="GO:0005634">
    <property type="term" value="C:nucleus"/>
    <property type="evidence" value="ECO:0007669"/>
    <property type="project" value="TreeGrafter"/>
</dbReference>
<dbReference type="CDD" id="cd17923">
    <property type="entry name" value="DEXHc_Hrq1-like"/>
    <property type="match status" value="1"/>
</dbReference>
<feature type="compositionally biased region" description="Basic and acidic residues" evidence="3">
    <location>
        <begin position="118"/>
        <end position="147"/>
    </location>
</feature>
<gene>
    <name evidence="6" type="ORF">PC110_g16939</name>
</gene>
<accession>A0A329RR35</accession>
<dbReference type="InterPro" id="IPR014001">
    <property type="entry name" value="Helicase_ATP-bd"/>
</dbReference>
<dbReference type="GO" id="GO:0003676">
    <property type="term" value="F:nucleic acid binding"/>
    <property type="evidence" value="ECO:0007669"/>
    <property type="project" value="InterPro"/>
</dbReference>
<dbReference type="GO" id="GO:0036297">
    <property type="term" value="P:interstrand cross-link repair"/>
    <property type="evidence" value="ECO:0007669"/>
    <property type="project" value="TreeGrafter"/>
</dbReference>
<keyword evidence="2" id="KW-0067">ATP-binding</keyword>
<dbReference type="Pfam" id="PF00270">
    <property type="entry name" value="DEAD"/>
    <property type="match status" value="1"/>
</dbReference>
<evidence type="ECO:0000256" key="1">
    <source>
        <dbReference type="ARBA" id="ARBA00022741"/>
    </source>
</evidence>
<feature type="domain" description="Helicase C-terminal" evidence="5">
    <location>
        <begin position="521"/>
        <end position="683"/>
    </location>
</feature>
<dbReference type="PROSITE" id="PS51192">
    <property type="entry name" value="HELICASE_ATP_BIND_1"/>
    <property type="match status" value="1"/>
</dbReference>
<dbReference type="InterPro" id="IPR001650">
    <property type="entry name" value="Helicase_C-like"/>
</dbReference>
<dbReference type="EMBL" id="MJFZ01000629">
    <property type="protein sequence ID" value="RAW26659.1"/>
    <property type="molecule type" value="Genomic_DNA"/>
</dbReference>
<dbReference type="STRING" id="29920.A0A329RR35"/>
<keyword evidence="1" id="KW-0547">Nucleotide-binding</keyword>
<reference evidence="6 7" key="1">
    <citation type="submission" date="2018-01" db="EMBL/GenBank/DDBJ databases">
        <title>Draft genome of the strawberry crown rot pathogen Phytophthora cactorum.</title>
        <authorList>
            <person name="Armitage A.D."/>
            <person name="Lysoe E."/>
            <person name="Nellist C.F."/>
            <person name="Harrison R.J."/>
            <person name="Brurberg M.B."/>
        </authorList>
    </citation>
    <scope>NUCLEOTIDE SEQUENCE [LARGE SCALE GENOMIC DNA]</scope>
    <source>
        <strain evidence="6 7">10300</strain>
    </source>
</reference>